<feature type="compositionally biased region" description="Pro residues" evidence="16">
    <location>
        <begin position="1275"/>
        <end position="1286"/>
    </location>
</feature>
<evidence type="ECO:0000256" key="6">
    <source>
        <dbReference type="ARBA" id="ARBA00022448"/>
    </source>
</evidence>
<evidence type="ECO:0000313" key="17">
    <source>
        <dbReference type="EMBL" id="KAJ3476446.1"/>
    </source>
</evidence>
<dbReference type="InterPro" id="IPR036322">
    <property type="entry name" value="WD40_repeat_dom_sf"/>
</dbReference>
<dbReference type="Pfam" id="PF00400">
    <property type="entry name" value="WD40"/>
    <property type="match status" value="2"/>
</dbReference>
<evidence type="ECO:0000256" key="1">
    <source>
        <dbReference type="ARBA" id="ARBA00004299"/>
    </source>
</evidence>
<dbReference type="SMART" id="SM00320">
    <property type="entry name" value="WD40"/>
    <property type="match status" value="5"/>
</dbReference>
<evidence type="ECO:0000256" key="11">
    <source>
        <dbReference type="ARBA" id="ARBA00022927"/>
    </source>
</evidence>
<feature type="compositionally biased region" description="Acidic residues" evidence="16">
    <location>
        <begin position="532"/>
        <end position="543"/>
    </location>
</feature>
<evidence type="ECO:0000256" key="10">
    <source>
        <dbReference type="ARBA" id="ARBA00022892"/>
    </source>
</evidence>
<evidence type="ECO:0000256" key="12">
    <source>
        <dbReference type="ARBA" id="ARBA00023136"/>
    </source>
</evidence>
<feature type="compositionally biased region" description="Basic and acidic residues" evidence="16">
    <location>
        <begin position="1402"/>
        <end position="1411"/>
    </location>
</feature>
<evidence type="ECO:0000313" key="18">
    <source>
        <dbReference type="Proteomes" id="UP001212997"/>
    </source>
</evidence>
<feature type="compositionally biased region" description="Pro residues" evidence="16">
    <location>
        <begin position="1382"/>
        <end position="1401"/>
    </location>
</feature>
<evidence type="ECO:0000256" key="3">
    <source>
        <dbReference type="ARBA" id="ARBA00009358"/>
    </source>
</evidence>
<evidence type="ECO:0000256" key="14">
    <source>
        <dbReference type="ARBA" id="ARBA00025471"/>
    </source>
</evidence>
<dbReference type="SUPFAM" id="SSF50978">
    <property type="entry name" value="WD40 repeat-like"/>
    <property type="match status" value="1"/>
</dbReference>
<comment type="function">
    <text evidence="14">Component of the coat protein complex II (COPII) which promotes the formation of transport vesicles from the endoplasmic reticulum (ER). The coat has two main functions, the physical deformation of the endoplasmic reticulum membrane into vesicles and the selection of cargo molecules.</text>
</comment>
<evidence type="ECO:0000256" key="4">
    <source>
        <dbReference type="ARBA" id="ARBA00013507"/>
    </source>
</evidence>
<dbReference type="GO" id="GO:0005198">
    <property type="term" value="F:structural molecule activity"/>
    <property type="evidence" value="ECO:0007669"/>
    <property type="project" value="TreeGrafter"/>
</dbReference>
<keyword evidence="12" id="KW-0472">Membrane</keyword>
<feature type="compositionally biased region" description="Polar residues" evidence="16">
    <location>
        <begin position="586"/>
        <end position="605"/>
    </location>
</feature>
<dbReference type="GO" id="GO:0007029">
    <property type="term" value="P:endoplasmic reticulum organization"/>
    <property type="evidence" value="ECO:0007669"/>
    <property type="project" value="TreeGrafter"/>
</dbReference>
<keyword evidence="10" id="KW-0931">ER-Golgi transport</keyword>
<feature type="compositionally biased region" description="Polar residues" evidence="16">
    <location>
        <begin position="1118"/>
        <end position="1128"/>
    </location>
</feature>
<dbReference type="GO" id="GO:0005789">
    <property type="term" value="C:endoplasmic reticulum membrane"/>
    <property type="evidence" value="ECO:0007669"/>
    <property type="project" value="UniProtKB-SubCell"/>
</dbReference>
<dbReference type="InterPro" id="IPR001680">
    <property type="entry name" value="WD40_rpt"/>
</dbReference>
<evidence type="ECO:0000256" key="15">
    <source>
        <dbReference type="PROSITE-ProRule" id="PRU00221"/>
    </source>
</evidence>
<dbReference type="Gene3D" id="1.25.40.1030">
    <property type="match status" value="1"/>
</dbReference>
<keyword evidence="13" id="KW-0968">Cytoplasmic vesicle</keyword>
<dbReference type="InterPro" id="IPR015943">
    <property type="entry name" value="WD40/YVTN_repeat-like_dom_sf"/>
</dbReference>
<dbReference type="EMBL" id="JANAWD010000706">
    <property type="protein sequence ID" value="KAJ3476446.1"/>
    <property type="molecule type" value="Genomic_DNA"/>
</dbReference>
<evidence type="ECO:0000256" key="13">
    <source>
        <dbReference type="ARBA" id="ARBA00023329"/>
    </source>
</evidence>
<gene>
    <name evidence="17" type="ORF">NLI96_g11153</name>
</gene>
<feature type="region of interest" description="Disordered" evidence="16">
    <location>
        <begin position="529"/>
        <end position="548"/>
    </location>
</feature>
<feature type="repeat" description="WD" evidence="15">
    <location>
        <begin position="124"/>
        <end position="166"/>
    </location>
</feature>
<keyword evidence="6" id="KW-0813">Transport</keyword>
<dbReference type="GO" id="GO:0070971">
    <property type="term" value="C:endoplasmic reticulum exit site"/>
    <property type="evidence" value="ECO:0007669"/>
    <property type="project" value="TreeGrafter"/>
</dbReference>
<evidence type="ECO:0000256" key="8">
    <source>
        <dbReference type="ARBA" id="ARBA00022737"/>
    </source>
</evidence>
<feature type="region of interest" description="Disordered" evidence="16">
    <location>
        <begin position="1076"/>
        <end position="1411"/>
    </location>
</feature>
<feature type="compositionally biased region" description="Pro residues" evidence="16">
    <location>
        <begin position="1361"/>
        <end position="1370"/>
    </location>
</feature>
<dbReference type="GO" id="GO:0015031">
    <property type="term" value="P:protein transport"/>
    <property type="evidence" value="ECO:0007669"/>
    <property type="project" value="UniProtKB-KW"/>
</dbReference>
<reference evidence="17" key="1">
    <citation type="submission" date="2022-07" db="EMBL/GenBank/DDBJ databases">
        <title>Genome Sequence of Physisporinus lineatus.</title>
        <authorList>
            <person name="Buettner E."/>
        </authorList>
    </citation>
    <scope>NUCLEOTIDE SEQUENCE</scope>
    <source>
        <strain evidence="17">VT162</strain>
    </source>
</reference>
<dbReference type="PROSITE" id="PS50082">
    <property type="entry name" value="WD_REPEATS_2"/>
    <property type="match status" value="2"/>
</dbReference>
<comment type="similarity">
    <text evidence="3">Belongs to the WD repeat SEC31 family.</text>
</comment>
<proteinExistence type="inferred from homology"/>
<dbReference type="Gene3D" id="2.130.10.10">
    <property type="entry name" value="YVTN repeat-like/Quinoprotein amine dehydrogenase"/>
    <property type="match status" value="1"/>
</dbReference>
<feature type="compositionally biased region" description="Pro residues" evidence="16">
    <location>
        <begin position="1079"/>
        <end position="1103"/>
    </location>
</feature>
<organism evidence="17 18">
    <name type="scientific">Meripilus lineatus</name>
    <dbReference type="NCBI Taxonomy" id="2056292"/>
    <lineage>
        <taxon>Eukaryota</taxon>
        <taxon>Fungi</taxon>
        <taxon>Dikarya</taxon>
        <taxon>Basidiomycota</taxon>
        <taxon>Agaricomycotina</taxon>
        <taxon>Agaricomycetes</taxon>
        <taxon>Polyporales</taxon>
        <taxon>Meripilaceae</taxon>
        <taxon>Meripilus</taxon>
    </lineage>
</organism>
<evidence type="ECO:0000256" key="2">
    <source>
        <dbReference type="ARBA" id="ARBA00004397"/>
    </source>
</evidence>
<evidence type="ECO:0000256" key="16">
    <source>
        <dbReference type="SAM" id="MobiDB-lite"/>
    </source>
</evidence>
<keyword evidence="9" id="KW-0256">Endoplasmic reticulum</keyword>
<dbReference type="PROSITE" id="PS50294">
    <property type="entry name" value="WD_REPEATS_REGION"/>
    <property type="match status" value="1"/>
</dbReference>
<dbReference type="GO" id="GO:0030127">
    <property type="term" value="C:COPII vesicle coat"/>
    <property type="evidence" value="ECO:0007669"/>
    <property type="project" value="TreeGrafter"/>
</dbReference>
<evidence type="ECO:0000256" key="9">
    <source>
        <dbReference type="ARBA" id="ARBA00022824"/>
    </source>
</evidence>
<dbReference type="PANTHER" id="PTHR13923:SF11">
    <property type="entry name" value="SECRETORY 31, ISOFORM D"/>
    <property type="match status" value="1"/>
</dbReference>
<name>A0AAD5Y9E5_9APHY</name>
<keyword evidence="11" id="KW-0653">Protein transport</keyword>
<feature type="repeat" description="WD" evidence="15">
    <location>
        <begin position="281"/>
        <end position="323"/>
    </location>
</feature>
<keyword evidence="7 15" id="KW-0853">WD repeat</keyword>
<sequence>MVKLKEIHRPSTFAWSPLPSLPLLATGTVAGALDESFSNNGQLEIWAPNFLDKNEYDLGGEGQTGPQASITTSSRFNRLAWGYADGSRERGVLVAGMENGDLDIWDPSQIIVNADPTESLILQNRTHTGPIRGLDFNPIQTNLFASGAVNGEIYIWDLKDPSKPYSPGTRSTKLDEITALAWNHHVQYALAASSSTGYTVVWDLRGKREVAALAYGGGAGTLAGGSQFSAQSLAIGGRRGMSDVAWHPDNATRLVTSSEDDTSPIIMVWDLRNARAPEKILTGHEKGVLSLSWCKQDADLLLSCGKDNRALCWNPQTSEIIGELPSADNWAFQVDWCPRNPDLFATAFFDGTIGIHSIQSTNETNELPPETAQSDGLDIFNTPGFSRANQSTLSLSQPPKWLRRPTSASFGYGGKLVSVSNLPGAQGKNQSSVVHIRKVTTEETIAGRAKKLQEAVENDTLQSLAEERSVGEEGDEIAPAESASSWRALLSLFKADSRDELITLLGFSKSEIASRVAEAVENLKAAAAAATEDTDATEQDLSEGDIKPHEPVVSFAEPERDSTPEYGHEHDDTLDATAIAAEMTPSEVSGSVASDTTSVTRLADGESTTTVPSLFGDDNIVNGTPQTDAAADFFGSIGVARTEEDDQMLVPHHNYPLDSSVAATIGSRPSSVASESLKNNTFRIYPNDESETDRLVTKALVLGDFESAVSLCLSSDRFADAILLAVRGGPELLQKTQKAYFERRTTTLPYLRLFQSIVSNDLEDVVQNADLQEWQEIFVVLCTFASQDEFSSLAEQLGQRLEFQASVAKTSSAPEDVIKAREFRKNATLTYLAAGKLERLVNIWIDELAEEERVLLADAEHLHGSRYTAHALALQTFIEKVTVFRKAISYTDSDLQQRPTSSETAEARVYKLSGLYDRYFEYADLLVAQGLVKEAVQFLKLTPSEYHGSPASHLDFKEGRERLLLAAGVLAPTPAVPARTASLAAPTSRIQPVASTSSVYSGYGQYTVPPVQAQQQPPIARAQVPAQPTYEAYAPRTQVTNPYAPPQIAATSSQQQAYSQQHSYIAPANPYVSQAPAPMMVPPPSNLAPPPPPQPNLPPPPPKASAIKRENGGWNDAPSVSQRRTPNSMAGKPAAITSPFPNQPPPSTPPLSATGFGQTSATLPPPPRPRSVQQRGPGQGGVPPPPPQSSSSGGMRGIPGPPQALGQAVPPHMRPGSGPPVPPPARMMSPPQGGPMRPSQFIPPGPQQSPRGGQTLPPPPSQGPYMRATPSPGFNQPPPPPGPYAPPQSQGFAPPPHMQQHQQGSFAPPPPQPHSGGAYAPPPPQGGSMFNAPPPPPQQHQPGGSFAPPPPPQGGPRAGQPGPPPPPPGGPGVQREGTPGAGAPPPAAPPRKTGPPPPKYPPGDRSHIPEHLKPVYDVMSGEFERLRQTTPVGFFWFSDL</sequence>
<evidence type="ECO:0000256" key="5">
    <source>
        <dbReference type="ARBA" id="ARBA00021236"/>
    </source>
</evidence>
<dbReference type="GO" id="GO:0090110">
    <property type="term" value="P:COPII-coated vesicle cargo loading"/>
    <property type="evidence" value="ECO:0007669"/>
    <property type="project" value="TreeGrafter"/>
</dbReference>
<accession>A0AAD5Y9E5</accession>
<evidence type="ECO:0000256" key="7">
    <source>
        <dbReference type="ARBA" id="ARBA00022574"/>
    </source>
</evidence>
<dbReference type="Proteomes" id="UP001212997">
    <property type="component" value="Unassembled WGS sequence"/>
</dbReference>
<protein>
    <recommendedName>
        <fullName evidence="5">Protein transport protein SEC31</fullName>
    </recommendedName>
    <alternativeName>
        <fullName evidence="4">Protein transport protein sec31</fullName>
    </alternativeName>
</protein>
<keyword evidence="8" id="KW-0677">Repeat</keyword>
<comment type="subcellular location">
    <subcellularLocation>
        <location evidence="1">Cytoplasmic vesicle</location>
        <location evidence="1">COPII-coated vesicle membrane</location>
        <topology evidence="1">Peripheral membrane protein</topology>
        <orientation evidence="1">Cytoplasmic side</orientation>
    </subcellularLocation>
    <subcellularLocation>
        <location evidence="2">Endoplasmic reticulum membrane</location>
        <topology evidence="2">Peripheral membrane protein</topology>
        <orientation evidence="2">Cytoplasmic side</orientation>
    </subcellularLocation>
</comment>
<dbReference type="FunFam" id="2.130.10.10:FF:000193">
    <property type="entry name" value="Protein transport protein SEC31, putative"/>
    <property type="match status" value="1"/>
</dbReference>
<feature type="region of interest" description="Disordered" evidence="16">
    <location>
        <begin position="585"/>
        <end position="605"/>
    </location>
</feature>
<keyword evidence="18" id="KW-1185">Reference proteome</keyword>
<comment type="caution">
    <text evidence="17">The sequence shown here is derived from an EMBL/GenBank/DDBJ whole genome shotgun (WGS) entry which is preliminary data.</text>
</comment>
<dbReference type="InterPro" id="IPR040251">
    <property type="entry name" value="SEC31-like"/>
</dbReference>
<dbReference type="PANTHER" id="PTHR13923">
    <property type="entry name" value="SEC31-RELATED PROTEIN"/>
    <property type="match status" value="1"/>
</dbReference>